<dbReference type="GO" id="GO:0003677">
    <property type="term" value="F:DNA binding"/>
    <property type="evidence" value="ECO:0007669"/>
    <property type="project" value="UniProtKB-KW"/>
</dbReference>
<dbReference type="Gene3D" id="1.10.10.60">
    <property type="entry name" value="Homeodomain-like"/>
    <property type="match status" value="1"/>
</dbReference>
<dbReference type="PANTHER" id="PTHR19303:SF27">
    <property type="entry name" value="HTH CENPB-TYPE DOMAIN-CONTAINING PROTEIN"/>
    <property type="match status" value="1"/>
</dbReference>
<evidence type="ECO:0000313" key="3">
    <source>
        <dbReference type="EMBL" id="CAH2222463.1"/>
    </source>
</evidence>
<gene>
    <name evidence="3" type="ORF">PECUL_23A003131</name>
</gene>
<dbReference type="InterPro" id="IPR050863">
    <property type="entry name" value="CenT-Element_Derived"/>
</dbReference>
<proteinExistence type="predicted"/>
<dbReference type="EMBL" id="OW240912">
    <property type="protein sequence ID" value="CAH2222461.1"/>
    <property type="molecule type" value="Genomic_DNA"/>
</dbReference>
<dbReference type="PROSITE" id="PS51253">
    <property type="entry name" value="HTH_CENPB"/>
    <property type="match status" value="1"/>
</dbReference>
<dbReference type="InterPro" id="IPR009057">
    <property type="entry name" value="Homeodomain-like_sf"/>
</dbReference>
<feature type="domain" description="HTH CENPB-type" evidence="2">
    <location>
        <begin position="343"/>
        <end position="423"/>
    </location>
</feature>
<organism evidence="3 4">
    <name type="scientific">Pelobates cultripes</name>
    <name type="common">Western spadefoot toad</name>
    <dbReference type="NCBI Taxonomy" id="61616"/>
    <lineage>
        <taxon>Eukaryota</taxon>
        <taxon>Metazoa</taxon>
        <taxon>Chordata</taxon>
        <taxon>Craniata</taxon>
        <taxon>Vertebrata</taxon>
        <taxon>Euteleostomi</taxon>
        <taxon>Amphibia</taxon>
        <taxon>Batrachia</taxon>
        <taxon>Anura</taxon>
        <taxon>Pelobatoidea</taxon>
        <taxon>Pelobatidae</taxon>
        <taxon>Pelobates</taxon>
    </lineage>
</organism>
<dbReference type="Pfam" id="PF03184">
    <property type="entry name" value="DDE_1"/>
    <property type="match status" value="1"/>
</dbReference>
<evidence type="ECO:0000313" key="4">
    <source>
        <dbReference type="Proteomes" id="UP001295444"/>
    </source>
</evidence>
<dbReference type="GO" id="GO:0005634">
    <property type="term" value="C:nucleus"/>
    <property type="evidence" value="ECO:0007669"/>
    <property type="project" value="TreeGrafter"/>
</dbReference>
<evidence type="ECO:0000259" key="2">
    <source>
        <dbReference type="PROSITE" id="PS51253"/>
    </source>
</evidence>
<dbReference type="InterPro" id="IPR010736">
    <property type="entry name" value="SHIPPO-rpt"/>
</dbReference>
<keyword evidence="4" id="KW-1185">Reference proteome</keyword>
<dbReference type="AlphaFoldDB" id="A0AAD1R2S8"/>
<dbReference type="SUPFAM" id="SSF46689">
    <property type="entry name" value="Homeodomain-like"/>
    <property type="match status" value="1"/>
</dbReference>
<accession>A0AAD1R2S8</accession>
<dbReference type="Pfam" id="PF03221">
    <property type="entry name" value="HTH_Tnp_Tc5"/>
    <property type="match status" value="1"/>
</dbReference>
<dbReference type="Proteomes" id="UP001295444">
    <property type="component" value="Chromosome 01"/>
</dbReference>
<dbReference type="InterPro" id="IPR004875">
    <property type="entry name" value="DDE_SF_endonuclease_dom"/>
</dbReference>
<name>A0AAD1R2S8_PELCU</name>
<evidence type="ECO:0000256" key="1">
    <source>
        <dbReference type="ARBA" id="ARBA00023125"/>
    </source>
</evidence>
<keyword evidence="1" id="KW-0238">DNA-binding</keyword>
<reference evidence="3" key="1">
    <citation type="submission" date="2022-03" db="EMBL/GenBank/DDBJ databases">
        <authorList>
            <person name="Alioto T."/>
            <person name="Alioto T."/>
            <person name="Gomez Garrido J."/>
        </authorList>
    </citation>
    <scope>NUCLEOTIDE SEQUENCE</scope>
</reference>
<dbReference type="PANTHER" id="PTHR19303">
    <property type="entry name" value="TRANSPOSON"/>
    <property type="match status" value="1"/>
</dbReference>
<sequence>MEVYTTNHFKKDYNLHSLKQKKGFKMSTTPVSIPSKFQTVFIPESERKGFNSRALRFSYSLNQNENPGPGYYNVGHKSADVNSVSLSKKGTGCFPSKASRSSRFKSQHTPAPNTYQIQSALFSKKDFSTSNSSMFQPSIANKVEDTKNKTPAPNQYDASITFSHPSNNVAARAAFVSKTKREIANLNHLKGPSPCHYNVNDSLTKEAPKVLVSSFKSKTSRGILNVTHNPGPASYDPYRVPEVGKKLIFPRKHYLCISAPAIPALKSPPVPGPGQYEIVDYEGPSKQYISSSVFVSNTSRWTGDISGESFPGPEYGRSASTIATILKMKEKITGRDAAKGVTSVFKQQPPVLEEVEKLLLLRIEQKQHAWDTVTKAIICEKAKALHADLLNQQQETSANAEGFKASRGWFERFKTRSGIHSVVRHGEAAGSEFATEFLEVIVSEGYLPQQVFNCGETGIFWKRMPKRTFITQEETSLPGHKPMKDCFTLLFCANASGDLKMKPLLVYHSENPQAFKKHKWVSFVFDPAVKQYLVDNNLTLKAVLLMDNAPAHPPGLEEDLREDFNFIKAFRLTPPHYSSRWTSRSSPILKNSTQGSFSGNAFR</sequence>
<dbReference type="Pfam" id="PF07004">
    <property type="entry name" value="SHIPPO-rpt"/>
    <property type="match status" value="3"/>
</dbReference>
<protein>
    <submittedName>
        <fullName evidence="3">Tigger transposable element-derived 1-like</fullName>
    </submittedName>
</protein>
<dbReference type="SMART" id="SM00674">
    <property type="entry name" value="CENPB"/>
    <property type="match status" value="1"/>
</dbReference>
<dbReference type="InterPro" id="IPR006600">
    <property type="entry name" value="HTH_CenpB_DNA-bd_dom"/>
</dbReference>
<dbReference type="EMBL" id="OW240912">
    <property type="protein sequence ID" value="CAH2222463.1"/>
    <property type="molecule type" value="Genomic_DNA"/>
</dbReference>